<feature type="compositionally biased region" description="Pro residues" evidence="6">
    <location>
        <begin position="37"/>
        <end position="53"/>
    </location>
</feature>
<dbReference type="SUPFAM" id="SSF50978">
    <property type="entry name" value="WD40 repeat-like"/>
    <property type="match status" value="1"/>
</dbReference>
<feature type="compositionally biased region" description="Acidic residues" evidence="6">
    <location>
        <begin position="406"/>
        <end position="415"/>
    </location>
</feature>
<reference evidence="8 9" key="1">
    <citation type="submission" date="2016-03" db="EMBL/GenBank/DDBJ databases">
        <title>Draft genome sequence of the Fonsecaea monophora CBS 269.37.</title>
        <authorList>
            <person name="Bombassaro A."/>
            <person name="Vinicius W.A."/>
            <person name="De Hoog S."/>
            <person name="Sun J."/>
            <person name="Souza E.M."/>
            <person name="Raittz R.T."/>
            <person name="Costa F."/>
            <person name="Leao A.C."/>
            <person name="Tadra-Sfeir M.Z."/>
            <person name="Baura V."/>
            <person name="Balsanelli E."/>
            <person name="Pedrosa F.O."/>
            <person name="Moreno L.F."/>
            <person name="Steffens M.B."/>
            <person name="Xi L."/>
            <person name="Bocca A.L."/>
            <person name="Felipe M.S."/>
            <person name="Teixeira M."/>
            <person name="Telles Filho F.Q."/>
            <person name="Azevedo C.M."/>
            <person name="Gomes R."/>
            <person name="Vicente V.A."/>
        </authorList>
    </citation>
    <scope>NUCLEOTIDE SEQUENCE [LARGE SCALE GENOMIC DNA]</scope>
    <source>
        <strain evidence="8 9">CBS 269.37</strain>
    </source>
</reference>
<keyword evidence="5" id="KW-0677">Repeat</keyword>
<dbReference type="Proteomes" id="UP000077002">
    <property type="component" value="Unassembled WGS sequence"/>
</dbReference>
<protein>
    <recommendedName>
        <fullName evidence="7">EDC4-like protein pdc1 beta-propeller domain-containing protein</fullName>
    </recommendedName>
</protein>
<evidence type="ECO:0000313" key="9">
    <source>
        <dbReference type="Proteomes" id="UP000077002"/>
    </source>
</evidence>
<proteinExistence type="inferred from homology"/>
<feature type="region of interest" description="Disordered" evidence="6">
    <location>
        <begin position="379"/>
        <end position="421"/>
    </location>
</feature>
<feature type="region of interest" description="Disordered" evidence="6">
    <location>
        <begin position="1300"/>
        <end position="1324"/>
    </location>
</feature>
<dbReference type="GO" id="GO:0031087">
    <property type="term" value="P:deadenylation-independent decapping of nuclear-transcribed mRNA"/>
    <property type="evidence" value="ECO:0007669"/>
    <property type="project" value="InterPro"/>
</dbReference>
<gene>
    <name evidence="8" type="ORF">AYO21_00427</name>
</gene>
<dbReference type="InterPro" id="IPR045152">
    <property type="entry name" value="EDC4-like"/>
</dbReference>
<dbReference type="InterPro" id="IPR055393">
    <property type="entry name" value="Beta-prop_EDC4L"/>
</dbReference>
<evidence type="ECO:0000256" key="6">
    <source>
        <dbReference type="SAM" id="MobiDB-lite"/>
    </source>
</evidence>
<feature type="region of interest" description="Disordered" evidence="6">
    <location>
        <begin position="915"/>
        <end position="1023"/>
    </location>
</feature>
<evidence type="ECO:0000256" key="1">
    <source>
        <dbReference type="ARBA" id="ARBA00004201"/>
    </source>
</evidence>
<keyword evidence="3" id="KW-0963">Cytoplasm</keyword>
<feature type="region of interest" description="Disordered" evidence="6">
    <location>
        <begin position="83"/>
        <end position="238"/>
    </location>
</feature>
<feature type="compositionally biased region" description="Polar residues" evidence="6">
    <location>
        <begin position="1300"/>
        <end position="1314"/>
    </location>
</feature>
<comment type="subcellular location">
    <subcellularLocation>
        <location evidence="1">Cytoplasm</location>
        <location evidence="1">P-body</location>
    </subcellularLocation>
</comment>
<name>A0A177FPN3_9EURO</name>
<evidence type="ECO:0000256" key="5">
    <source>
        <dbReference type="ARBA" id="ARBA00022737"/>
    </source>
</evidence>
<feature type="domain" description="EDC4-like protein pdc1 beta-propeller" evidence="7">
    <location>
        <begin position="455"/>
        <end position="789"/>
    </location>
</feature>
<feature type="compositionally biased region" description="Polar residues" evidence="6">
    <location>
        <begin position="141"/>
        <end position="153"/>
    </location>
</feature>
<feature type="compositionally biased region" description="Polar residues" evidence="6">
    <location>
        <begin position="335"/>
        <end position="349"/>
    </location>
</feature>
<feature type="compositionally biased region" description="Basic and acidic residues" evidence="6">
    <location>
        <begin position="166"/>
        <end position="180"/>
    </location>
</feature>
<feature type="compositionally biased region" description="Polar residues" evidence="6">
    <location>
        <begin position="83"/>
        <end position="106"/>
    </location>
</feature>
<dbReference type="InterPro" id="IPR015943">
    <property type="entry name" value="WD40/YVTN_repeat-like_dom_sf"/>
</dbReference>
<feature type="compositionally biased region" description="Polar residues" evidence="6">
    <location>
        <begin position="277"/>
        <end position="309"/>
    </location>
</feature>
<evidence type="ECO:0000313" key="8">
    <source>
        <dbReference type="EMBL" id="OAG45079.1"/>
    </source>
</evidence>
<dbReference type="OrthoDB" id="21128at2759"/>
<evidence type="ECO:0000256" key="3">
    <source>
        <dbReference type="ARBA" id="ARBA00022490"/>
    </source>
</evidence>
<feature type="compositionally biased region" description="Basic and acidic residues" evidence="6">
    <location>
        <begin position="203"/>
        <end position="224"/>
    </location>
</feature>
<evidence type="ECO:0000256" key="2">
    <source>
        <dbReference type="ARBA" id="ARBA00009639"/>
    </source>
</evidence>
<dbReference type="PANTHER" id="PTHR15598">
    <property type="entry name" value="ENHANCER OF MRNA-DECAPPING PROTEIN 4"/>
    <property type="match status" value="1"/>
</dbReference>
<dbReference type="GeneID" id="34595609"/>
<keyword evidence="9" id="KW-1185">Reference proteome</keyword>
<feature type="compositionally biased region" description="Polar residues" evidence="6">
    <location>
        <begin position="21"/>
        <end position="35"/>
    </location>
</feature>
<dbReference type="InterPro" id="IPR036322">
    <property type="entry name" value="WD40_repeat_dom_sf"/>
</dbReference>
<dbReference type="FunFam" id="2.130.10.10:FF:000817">
    <property type="entry name" value="WGS project CABT00000000 data, contig 2.15"/>
    <property type="match status" value="1"/>
</dbReference>
<sequence>MSSNDLQALFANLMLKPRDSPTPSHTPHQSNSAGQPSPFPGASPLPSSPPPAAPVANHNSYNQMAQPIASAPSATAQSLLNLLNFGPSASTPPKANSRPLSSTSNAAAVVEEKNDKSAGTAAGQGSSTSASDLLAKLMSPSPAQGGSKAQSPLNLEDQGGGGGRGGRGDQENSTPDRDASQDALLKLLSKTHLGNSISTRQNLVEKPRSPSTDAKSDAKTKEAKPTSTESSAPLFGSSSAAEGALFGALGNDTKPPTQSQPLFTYTNPFEALQASLSASRTQTPKEGTTASEPANVNVPRSNVESGNDLSDSRVGTGEQVAKRKILTPRLPLASKNATVSRDGSVTGATRETETEDAVPTEEVVAPVSAETKLKDEGKEIHLNASNGVKQELGSGADKSVEQPADGGDDWEDTEESPNKESSRIVPVYNFPIKPFVSITLHLSKPSSVGIRDDGVMEISRLKKDFDQLDRSLAAATSKYIAYALVKNGGMRIIRQDDGSDRQVFKNSHDRIFNVALCTTSAAGESSDDQALLGTGVSGTVYYATINKDGNDLFEKNALDTESLIFPPYPPADENASGGVLKTRAKRSSRHPEFFAIGRGKAIHLVWPATALSPRYGISEHNRRVDVDKFFQERSLQISTGKAGKDFIFSEDDTLIVSLDKTGRLRFWDIRKLIDESNATSTRLASMTIDLPILSLSTASPAEKSWPTSVLFVDKARPYVKGGALRYVLVGLRQNHTLQLWDIALGKAVQEINFPHENETDAICSVCYHANSGFIVVGHPTRNSLFFIHLSAPRYTISTSLTQAAYVQRIAEKDPELPKPDSTACMSGIREMSFADKGQLRSVELLPIYRTAEEQRAVDEKTPLFELYVVHSKGVTCLNITKEDLGWNANYKVVHGIDAAKEGFVTLKELRLGTVIEEGPRDKSPVEEGPTSKSSKKKQAKKSSSSAERVETVQAEDLELGKPAVTQPPSKAAEPLTEVTNIETPVAKETKKSKKKSAPPTEPRLPDKVALAGSSAKPVSTGISTPATADVAPIDEQTSAPVAGVVPLPSTAETSVKPEAVTVGISGGWLDKELKKVEKAVSTEFRKELDSLYHNLQNDRNVQDSAAIARQEALLRLVSTTLSTNVEKSLSRILSAQMQQSMVPALTAATVQAVGTQVGEAVAKSLHSLVPHELGVQLPIVLNGVLQSPQMTRTIADTVSQKISKEIETQLNDLMQKHVVPTFKTLAASAAEKAASEVEVRLRSEIRQLESDRRNDLTRLEKLGQVIQATAEALQQMSDTQVAFQGQILRDRRQLALLGETSSSPVSRQVSTARMTPSPRAVPRPMVPRQKTKEELELEEISQLMNEGRYEEASIKWLQSSQPAELFDKLFIHFTPEYLSTDVSPLIAFSIAVTIGNSLTTNTAQRLEWISAAFNAVDLADPEISDLAQHAPALLSSLIQKLERLYLTIAERDPTDPALQIMPIVSRRAKEMRASLEGPARHGVEF</sequence>
<accession>A0A177FPN3</accession>
<dbReference type="PANTHER" id="PTHR15598:SF5">
    <property type="entry name" value="ENHANCER OF MRNA-DECAPPING PROTEIN 4"/>
    <property type="match status" value="1"/>
</dbReference>
<feature type="compositionally biased region" description="Low complexity" evidence="6">
    <location>
        <begin position="117"/>
        <end position="131"/>
    </location>
</feature>
<feature type="compositionally biased region" description="Polar residues" evidence="6">
    <location>
        <begin position="192"/>
        <end position="202"/>
    </location>
</feature>
<dbReference type="GO" id="GO:0000932">
    <property type="term" value="C:P-body"/>
    <property type="evidence" value="ECO:0007669"/>
    <property type="project" value="UniProtKB-SubCell"/>
</dbReference>
<dbReference type="Gene3D" id="2.130.10.10">
    <property type="entry name" value="YVTN repeat-like/Quinoprotein amine dehydrogenase"/>
    <property type="match status" value="1"/>
</dbReference>
<comment type="caution">
    <text evidence="8">The sequence shown here is derived from an EMBL/GenBank/DDBJ whole genome shotgun (WGS) entry which is preliminary data.</text>
</comment>
<evidence type="ECO:0000256" key="4">
    <source>
        <dbReference type="ARBA" id="ARBA00022574"/>
    </source>
</evidence>
<dbReference type="Pfam" id="PF24106">
    <property type="entry name" value="Beta-prop_EDC4L"/>
    <property type="match status" value="1"/>
</dbReference>
<comment type="similarity">
    <text evidence="2">Belongs to the WD repeat EDC4 family.</text>
</comment>
<organism evidence="8 9">
    <name type="scientific">Fonsecaea monophora</name>
    <dbReference type="NCBI Taxonomy" id="254056"/>
    <lineage>
        <taxon>Eukaryota</taxon>
        <taxon>Fungi</taxon>
        <taxon>Dikarya</taxon>
        <taxon>Ascomycota</taxon>
        <taxon>Pezizomycotina</taxon>
        <taxon>Eurotiomycetes</taxon>
        <taxon>Chaetothyriomycetidae</taxon>
        <taxon>Chaetothyriales</taxon>
        <taxon>Herpotrichiellaceae</taxon>
        <taxon>Fonsecaea</taxon>
    </lineage>
</organism>
<keyword evidence="4" id="KW-0853">WD repeat</keyword>
<evidence type="ECO:0000259" key="7">
    <source>
        <dbReference type="Pfam" id="PF24106"/>
    </source>
</evidence>
<dbReference type="EMBL" id="LVKK01000002">
    <property type="protein sequence ID" value="OAG45079.1"/>
    <property type="molecule type" value="Genomic_DNA"/>
</dbReference>
<feature type="region of interest" description="Disordered" evidence="6">
    <location>
        <begin position="277"/>
        <end position="364"/>
    </location>
</feature>
<feature type="region of interest" description="Disordered" evidence="6">
    <location>
        <begin position="1"/>
        <end position="69"/>
    </location>
</feature>
<dbReference type="RefSeq" id="XP_022517031.1">
    <property type="nucleotide sequence ID" value="XM_022650417.1"/>
</dbReference>
<feature type="compositionally biased region" description="Polar residues" evidence="6">
    <location>
        <begin position="225"/>
        <end position="238"/>
    </location>
</feature>